<evidence type="ECO:0000313" key="2">
    <source>
        <dbReference type="Proteomes" id="UP000578449"/>
    </source>
</evidence>
<gene>
    <name evidence="1" type="ORF">HNP84_009781</name>
</gene>
<evidence type="ECO:0000313" key="1">
    <source>
        <dbReference type="EMBL" id="MBB5140016.1"/>
    </source>
</evidence>
<accession>A0A840PM86</accession>
<protein>
    <submittedName>
        <fullName evidence="1">Uncharacterized protein</fullName>
    </submittedName>
</protein>
<name>A0A840PM86_9ACTN</name>
<dbReference type="Proteomes" id="UP000578449">
    <property type="component" value="Unassembled WGS sequence"/>
</dbReference>
<dbReference type="EMBL" id="JACHGN010000035">
    <property type="protein sequence ID" value="MBB5140016.1"/>
    <property type="molecule type" value="Genomic_DNA"/>
</dbReference>
<sequence>MPTKPTRREARQMRFHARIKGAPTPKEAFHEAVRYLTAELADIRNADEAEGDRLYTHYAAEFRRSGDDTNRQRR</sequence>
<reference evidence="1 2" key="1">
    <citation type="submission" date="2020-08" db="EMBL/GenBank/DDBJ databases">
        <title>Genomic Encyclopedia of Type Strains, Phase IV (KMG-IV): sequencing the most valuable type-strain genomes for metagenomic binning, comparative biology and taxonomic classification.</title>
        <authorList>
            <person name="Goeker M."/>
        </authorList>
    </citation>
    <scope>NUCLEOTIDE SEQUENCE [LARGE SCALE GENOMIC DNA]</scope>
    <source>
        <strain evidence="1 2">DSM 45615</strain>
    </source>
</reference>
<keyword evidence="2" id="KW-1185">Reference proteome</keyword>
<dbReference type="RefSeq" id="WP_185056823.1">
    <property type="nucleotide sequence ID" value="NZ_BAABIX010000005.1"/>
</dbReference>
<dbReference type="AlphaFoldDB" id="A0A840PM86"/>
<proteinExistence type="predicted"/>
<comment type="caution">
    <text evidence="1">The sequence shown here is derived from an EMBL/GenBank/DDBJ whole genome shotgun (WGS) entry which is preliminary data.</text>
</comment>
<organism evidence="1 2">
    <name type="scientific">Thermocatellispora tengchongensis</name>
    <dbReference type="NCBI Taxonomy" id="1073253"/>
    <lineage>
        <taxon>Bacteria</taxon>
        <taxon>Bacillati</taxon>
        <taxon>Actinomycetota</taxon>
        <taxon>Actinomycetes</taxon>
        <taxon>Streptosporangiales</taxon>
        <taxon>Streptosporangiaceae</taxon>
        <taxon>Thermocatellispora</taxon>
    </lineage>
</organism>